<dbReference type="Proteomes" id="UP001291999">
    <property type="component" value="Unassembled WGS sequence"/>
</dbReference>
<protein>
    <recommendedName>
        <fullName evidence="2">Outer membrane channel protein CpnT-like N-terminal domain-containing protein</fullName>
    </recommendedName>
</protein>
<feature type="domain" description="Outer membrane channel protein CpnT-like N-terminal" evidence="2">
    <location>
        <begin position="132"/>
        <end position="268"/>
    </location>
</feature>
<sequence length="433" mass="46240">MRIDVDSGGYDSAADALVGGNTVLASGYTSLTGKLVGYSAMAGDDTTSEDFVRTYDSAAADTVAAFAELTTAYGNLAVLSSASGANHRDANRSSVYARNAPAGDEPPEPQPETVSTYTPPSSLGGDNADMPEFWNLIVDHLQGYAWPSADTGKLREAASAWRDAAGVIDRAPSYATVASTQLGAQRSPEVPYAKAALRDVSTQAGDLADQCRELATACDDYAEQVDQTRQTIKDLVRDLAIEIGATAVVSGVLSVVTFGGAAAVGAGVATARAISCARKIISVLAALKAFRVVAVMARTLPKIRGIRTALKKFQNIRAVRRAAKKIDKQLWSPGKWKSNPKNAYKHFQKHKDEFPGVNNAKEYVDAAKKFMTDPPAGTYTRVREPGGDILRYDPKSGTLGIMTKDGVMKTMFKPDPAKLPKKFSDVWDYFLHG</sequence>
<evidence type="ECO:0000313" key="4">
    <source>
        <dbReference type="Proteomes" id="UP001291999"/>
    </source>
</evidence>
<proteinExistence type="predicted"/>
<dbReference type="Pfam" id="PF25547">
    <property type="entry name" value="WXG100_2"/>
    <property type="match status" value="1"/>
</dbReference>
<evidence type="ECO:0000256" key="1">
    <source>
        <dbReference type="SAM" id="MobiDB-lite"/>
    </source>
</evidence>
<comment type="caution">
    <text evidence="3">The sequence shown here is derived from an EMBL/GenBank/DDBJ whole genome shotgun (WGS) entry which is preliminary data.</text>
</comment>
<dbReference type="EMBL" id="JAXQPW010000001">
    <property type="protein sequence ID" value="MDZ5661215.1"/>
    <property type="molecule type" value="Genomic_DNA"/>
</dbReference>
<dbReference type="InterPro" id="IPR057746">
    <property type="entry name" value="CpnT-like_N"/>
</dbReference>
<accession>A0ABU5K8C3</accession>
<feature type="compositionally biased region" description="Polar residues" evidence="1">
    <location>
        <begin position="112"/>
        <end position="121"/>
    </location>
</feature>
<gene>
    <name evidence="3" type="ORF">SFC79_05505</name>
</gene>
<organism evidence="3 4">
    <name type="scientific">Nocardioides renjunii</name>
    <dbReference type="NCBI Taxonomy" id="3095075"/>
    <lineage>
        <taxon>Bacteria</taxon>
        <taxon>Bacillati</taxon>
        <taxon>Actinomycetota</taxon>
        <taxon>Actinomycetes</taxon>
        <taxon>Propionibacteriales</taxon>
        <taxon>Nocardioidaceae</taxon>
        <taxon>Nocardioides</taxon>
    </lineage>
</organism>
<reference evidence="3 4" key="1">
    <citation type="submission" date="2023-11" db="EMBL/GenBank/DDBJ databases">
        <title>Novel species in genus Nocardioides.</title>
        <authorList>
            <person name="Zhou H."/>
        </authorList>
    </citation>
    <scope>NUCLEOTIDE SEQUENCE [LARGE SCALE GENOMIC DNA]</scope>
    <source>
        <strain evidence="3 4">S-58</strain>
    </source>
</reference>
<evidence type="ECO:0000313" key="3">
    <source>
        <dbReference type="EMBL" id="MDZ5661215.1"/>
    </source>
</evidence>
<keyword evidence="4" id="KW-1185">Reference proteome</keyword>
<feature type="region of interest" description="Disordered" evidence="1">
    <location>
        <begin position="97"/>
        <end position="125"/>
    </location>
</feature>
<name>A0ABU5K8C3_9ACTN</name>
<evidence type="ECO:0000259" key="2">
    <source>
        <dbReference type="Pfam" id="PF25547"/>
    </source>
</evidence>
<dbReference type="RefSeq" id="WP_322423542.1">
    <property type="nucleotide sequence ID" value="NZ_JAXQPW010000001.1"/>
</dbReference>